<name>A0A0L8A4E9_9GAMM</name>
<dbReference type="EMBL" id="AJLO02000047">
    <property type="protein sequence ID" value="KOE97273.1"/>
    <property type="molecule type" value="Genomic_DNA"/>
</dbReference>
<comment type="caution">
    <text evidence="2">The sequence shown here is derived from an EMBL/GenBank/DDBJ whole genome shotgun (WGS) entry which is preliminary data.</text>
</comment>
<dbReference type="OrthoDB" id="6051122at2"/>
<accession>A0A0L8A4E9</accession>
<organism evidence="2 3">
    <name type="scientific">Stenotrophomonas geniculata N1</name>
    <dbReference type="NCBI Taxonomy" id="1167641"/>
    <lineage>
        <taxon>Bacteria</taxon>
        <taxon>Pseudomonadati</taxon>
        <taxon>Pseudomonadota</taxon>
        <taxon>Gammaproteobacteria</taxon>
        <taxon>Lysobacterales</taxon>
        <taxon>Lysobacteraceae</taxon>
        <taxon>Stenotrophomonas</taxon>
    </lineage>
</organism>
<sequence>MRHLALPFFCAIAVGLLLALLAWALRNNVDQVALACAIGAVFFAWRCWEDLRTSWPTFKAEMQRRSDERQRAPLAADDTH</sequence>
<gene>
    <name evidence="2" type="ORF">W7K_21190</name>
</gene>
<evidence type="ECO:0000313" key="3">
    <source>
        <dbReference type="Proteomes" id="UP000036890"/>
    </source>
</evidence>
<evidence type="ECO:0000256" key="1">
    <source>
        <dbReference type="SAM" id="MobiDB-lite"/>
    </source>
</evidence>
<protein>
    <submittedName>
        <fullName evidence="2">Uncharacterized protein</fullName>
    </submittedName>
</protein>
<dbReference type="RefSeq" id="WP_010480584.1">
    <property type="nucleotide sequence ID" value="NZ_AJLO02000047.1"/>
</dbReference>
<dbReference type="AlphaFoldDB" id="A0A0L8A4E9"/>
<feature type="region of interest" description="Disordered" evidence="1">
    <location>
        <begin position="61"/>
        <end position="80"/>
    </location>
</feature>
<proteinExistence type="predicted"/>
<evidence type="ECO:0000313" key="2">
    <source>
        <dbReference type="EMBL" id="KOE97273.1"/>
    </source>
</evidence>
<reference evidence="2 3" key="1">
    <citation type="journal article" date="2012" name="J. Bacteriol.">
        <title>Genome sequence of a novel nicotine-degrading strain, Pseudomonas geniculata N1.</title>
        <authorList>
            <person name="Tang H."/>
            <person name="Yu H."/>
            <person name="Tai C."/>
            <person name="Huang K."/>
            <person name="Liu Y."/>
            <person name="Wang L."/>
            <person name="Yao Y."/>
            <person name="Wu G."/>
            <person name="Xu P."/>
        </authorList>
    </citation>
    <scope>NUCLEOTIDE SEQUENCE [LARGE SCALE GENOMIC DNA]</scope>
    <source>
        <strain evidence="2 3">N1</strain>
    </source>
</reference>
<dbReference type="Proteomes" id="UP000036890">
    <property type="component" value="Unassembled WGS sequence"/>
</dbReference>